<dbReference type="NCBIfam" id="TIGR02870">
    <property type="entry name" value="spore_II_D"/>
    <property type="match status" value="1"/>
</dbReference>
<keyword evidence="1" id="KW-0812">Transmembrane</keyword>
<protein>
    <submittedName>
        <fullName evidence="3">Stage II sporulation protein D</fullName>
    </submittedName>
</protein>
<feature type="domain" description="Sporulation stage II protein D amidase enhancer LytB N-terminal" evidence="2">
    <location>
        <begin position="51"/>
        <end position="142"/>
    </location>
</feature>
<evidence type="ECO:0000313" key="4">
    <source>
        <dbReference type="Proteomes" id="UP000677305"/>
    </source>
</evidence>
<dbReference type="InterPro" id="IPR014225">
    <property type="entry name" value="Spore_II_D_firmicutes"/>
</dbReference>
<dbReference type="NCBIfam" id="TIGR02669">
    <property type="entry name" value="SpoIID_LytB"/>
    <property type="match status" value="1"/>
</dbReference>
<keyword evidence="1" id="KW-1133">Transmembrane helix</keyword>
<dbReference type="RefSeq" id="WP_212693152.1">
    <property type="nucleotide sequence ID" value="NZ_CP058561.1"/>
</dbReference>
<dbReference type="Pfam" id="PF08486">
    <property type="entry name" value="SpoIID"/>
    <property type="match status" value="1"/>
</dbReference>
<dbReference type="AlphaFoldDB" id="A0A8J8M9V5"/>
<dbReference type="KEGG" id="vgu:HYG85_08765"/>
<keyword evidence="1" id="KW-0472">Membrane</keyword>
<gene>
    <name evidence="3" type="primary">spoIID</name>
    <name evidence="3" type="ORF">HYG85_08765</name>
</gene>
<accession>A0A8J8M9V5</accession>
<keyword evidence="4" id="KW-1185">Reference proteome</keyword>
<dbReference type="InterPro" id="IPR013693">
    <property type="entry name" value="SpoIID/LytB_N"/>
</dbReference>
<sequence>MREKIISILLIILIICFIPIFITTIIKGIPREKQNVEIKESVKVLVKEKQESMNLNDYLIGVVAAEMPVNFYEEALKAQAVAARTFTLKKMQNDSNHIFSKKEQAYLTKEDMESSWGTENFAKNYNKIRNAVVNTNNEVIVYKGDLIEAVFHSTSAGMTQSAKDVWGEEIPYLVSVDSLEDINSPEYLHKKTFTQQDFIEKIKEHINDFQTYTDEIINEIQIVSRTKEGYVAQIQIGNKILDGEVVRSYLGLESSNFTIDKVDGNIEVSCKGYGHGVGMSQYGADSLAQKGYTYKEILEHYYTDTAVSVISR</sequence>
<organism evidence="3 4">
    <name type="scientific">Vallitalea guaymasensis</name>
    <dbReference type="NCBI Taxonomy" id="1185412"/>
    <lineage>
        <taxon>Bacteria</taxon>
        <taxon>Bacillati</taxon>
        <taxon>Bacillota</taxon>
        <taxon>Clostridia</taxon>
        <taxon>Lachnospirales</taxon>
        <taxon>Vallitaleaceae</taxon>
        <taxon>Vallitalea</taxon>
    </lineage>
</organism>
<dbReference type="EMBL" id="CP058561">
    <property type="protein sequence ID" value="QUH29009.1"/>
    <property type="molecule type" value="Genomic_DNA"/>
</dbReference>
<evidence type="ECO:0000313" key="3">
    <source>
        <dbReference type="EMBL" id="QUH29009.1"/>
    </source>
</evidence>
<reference evidence="3 4" key="1">
    <citation type="submission" date="2020-07" db="EMBL/GenBank/DDBJ databases">
        <title>Vallitalea guaymasensis genome.</title>
        <authorList>
            <person name="Postec A."/>
        </authorList>
    </citation>
    <scope>NUCLEOTIDE SEQUENCE [LARGE SCALE GENOMIC DNA]</scope>
    <source>
        <strain evidence="3 4">Ra1766G1</strain>
    </source>
</reference>
<evidence type="ECO:0000259" key="2">
    <source>
        <dbReference type="Pfam" id="PF08486"/>
    </source>
</evidence>
<dbReference type="GO" id="GO:0030435">
    <property type="term" value="P:sporulation resulting in formation of a cellular spore"/>
    <property type="evidence" value="ECO:0007669"/>
    <property type="project" value="InterPro"/>
</dbReference>
<proteinExistence type="predicted"/>
<dbReference type="Proteomes" id="UP000677305">
    <property type="component" value="Chromosome"/>
</dbReference>
<name>A0A8J8M9V5_9FIRM</name>
<dbReference type="InterPro" id="IPR013486">
    <property type="entry name" value="SpoIID/LytB"/>
</dbReference>
<feature type="transmembrane region" description="Helical" evidence="1">
    <location>
        <begin position="6"/>
        <end position="26"/>
    </location>
</feature>
<evidence type="ECO:0000256" key="1">
    <source>
        <dbReference type="SAM" id="Phobius"/>
    </source>
</evidence>